<gene>
    <name evidence="8" type="ORF">H5P27_17515</name>
</gene>
<protein>
    <submittedName>
        <fullName evidence="8">Permease</fullName>
    </submittedName>
</protein>
<evidence type="ECO:0000256" key="4">
    <source>
        <dbReference type="ARBA" id="ARBA00022692"/>
    </source>
</evidence>
<proteinExistence type="inferred from homology"/>
<keyword evidence="3" id="KW-1003">Cell membrane</keyword>
<dbReference type="PANTHER" id="PTHR42775:SF2">
    <property type="entry name" value="PERMEASE"/>
    <property type="match status" value="1"/>
</dbReference>
<comment type="similarity">
    <text evidence="2">Belongs to the UPF0718 family.</text>
</comment>
<evidence type="ECO:0000256" key="3">
    <source>
        <dbReference type="ARBA" id="ARBA00022475"/>
    </source>
</evidence>
<evidence type="ECO:0000256" key="2">
    <source>
        <dbReference type="ARBA" id="ARBA00006386"/>
    </source>
</evidence>
<accession>A0A7X1B8Y5</accession>
<comment type="caution">
    <text evidence="8">The sequence shown here is derived from an EMBL/GenBank/DDBJ whole genome shotgun (WGS) entry which is preliminary data.</text>
</comment>
<dbReference type="AlphaFoldDB" id="A0A7X1B8Y5"/>
<dbReference type="GO" id="GO:0005886">
    <property type="term" value="C:plasma membrane"/>
    <property type="evidence" value="ECO:0007669"/>
    <property type="project" value="UniProtKB-SubCell"/>
</dbReference>
<keyword evidence="4 7" id="KW-0812">Transmembrane</keyword>
<dbReference type="PANTHER" id="PTHR42775">
    <property type="entry name" value="PERMEASE RV2963-RELATED"/>
    <property type="match status" value="1"/>
</dbReference>
<reference evidence="8 9" key="1">
    <citation type="submission" date="2020-07" db="EMBL/GenBank/DDBJ databases">
        <authorList>
            <person name="Feng X."/>
        </authorList>
    </citation>
    <scope>NUCLEOTIDE SEQUENCE [LARGE SCALE GENOMIC DNA]</scope>
    <source>
        <strain evidence="8 9">JCM23202</strain>
    </source>
</reference>
<evidence type="ECO:0000256" key="6">
    <source>
        <dbReference type="ARBA" id="ARBA00023136"/>
    </source>
</evidence>
<feature type="transmembrane region" description="Helical" evidence="7">
    <location>
        <begin position="36"/>
        <end position="54"/>
    </location>
</feature>
<dbReference type="EMBL" id="JACHVC010000013">
    <property type="protein sequence ID" value="MBC2607856.1"/>
    <property type="molecule type" value="Genomic_DNA"/>
</dbReference>
<keyword evidence="6 7" id="KW-0472">Membrane</keyword>
<evidence type="ECO:0000256" key="1">
    <source>
        <dbReference type="ARBA" id="ARBA00004651"/>
    </source>
</evidence>
<evidence type="ECO:0000256" key="7">
    <source>
        <dbReference type="SAM" id="Phobius"/>
    </source>
</evidence>
<name>A0A7X1B8Y5_9BACT</name>
<feature type="transmembrane region" description="Helical" evidence="7">
    <location>
        <begin position="289"/>
        <end position="310"/>
    </location>
</feature>
<feature type="transmembrane region" description="Helical" evidence="7">
    <location>
        <begin position="127"/>
        <end position="150"/>
    </location>
</feature>
<evidence type="ECO:0000313" key="9">
    <source>
        <dbReference type="Proteomes" id="UP000526501"/>
    </source>
</evidence>
<evidence type="ECO:0000256" key="5">
    <source>
        <dbReference type="ARBA" id="ARBA00022989"/>
    </source>
</evidence>
<dbReference type="InterPro" id="IPR005524">
    <property type="entry name" value="DUF318"/>
</dbReference>
<comment type="subcellular location">
    <subcellularLocation>
        <location evidence="1">Cell membrane</location>
        <topology evidence="1">Multi-pass membrane protein</topology>
    </subcellularLocation>
</comment>
<dbReference type="RefSeq" id="WP_185661720.1">
    <property type="nucleotide sequence ID" value="NZ_CAWPOO010000013.1"/>
</dbReference>
<feature type="transmembrane region" description="Helical" evidence="7">
    <location>
        <begin position="66"/>
        <end position="93"/>
    </location>
</feature>
<feature type="transmembrane region" description="Helical" evidence="7">
    <location>
        <begin position="196"/>
        <end position="214"/>
    </location>
</feature>
<feature type="transmembrane region" description="Helical" evidence="7">
    <location>
        <begin position="226"/>
        <end position="253"/>
    </location>
</feature>
<dbReference type="InterPro" id="IPR053166">
    <property type="entry name" value="UPF0718_permease"/>
</dbReference>
<feature type="transmembrane region" description="Helical" evidence="7">
    <location>
        <begin position="259"/>
        <end position="277"/>
    </location>
</feature>
<keyword evidence="9" id="KW-1185">Reference proteome</keyword>
<dbReference type="Pfam" id="PF03773">
    <property type="entry name" value="ArsP_1"/>
    <property type="match status" value="1"/>
</dbReference>
<organism evidence="8 9">
    <name type="scientific">Pelagicoccus albus</name>
    <dbReference type="NCBI Taxonomy" id="415222"/>
    <lineage>
        <taxon>Bacteria</taxon>
        <taxon>Pseudomonadati</taxon>
        <taxon>Verrucomicrobiota</taxon>
        <taxon>Opitutia</taxon>
        <taxon>Puniceicoccales</taxon>
        <taxon>Pelagicoccaceae</taxon>
        <taxon>Pelagicoccus</taxon>
    </lineage>
</organism>
<evidence type="ECO:0000313" key="8">
    <source>
        <dbReference type="EMBL" id="MBC2607856.1"/>
    </source>
</evidence>
<dbReference type="Proteomes" id="UP000526501">
    <property type="component" value="Unassembled WGS sequence"/>
</dbReference>
<sequence length="317" mass="34522">MLLKSIDTIVYQWIGLDPESRFAAAVHFFLYDTVKIFLLLAVMIFAIGVIRTWLPEHKLKKWMGAGGVWANVIAALFGAITPFCSCSSIPIFISLLKAGVPLGVTFSFLITSPIINEYLVILMASEFGVPITIAYVASGLLIGILAGVILGRMKLERHLETDIIESAHNDDQIIEYTFGKRIKFGIDEAASVIRSIWLWVIVGVAIGAFIHNYVPQDTIHSLMEATGIFSVPLATILGVPMYGSCAAIVPIAVVLFEKGIPLGTALAFMMAMAALSLPEAIMLRRTMRLPLIAIFFGITTIAIIATGYLLNALSQYL</sequence>
<keyword evidence="5 7" id="KW-1133">Transmembrane helix</keyword>
<feature type="transmembrane region" description="Helical" evidence="7">
    <location>
        <begin position="99"/>
        <end position="120"/>
    </location>
</feature>